<reference evidence="3" key="1">
    <citation type="submission" date="2023-06" db="EMBL/GenBank/DDBJ databases">
        <authorList>
            <consortium name="Clinical and Environmental Microbiology Branch: Whole genome sequencing antimicrobial resistance pathogens in the healthcare setting"/>
        </authorList>
    </citation>
    <scope>NUCLEOTIDE SEQUENCE</scope>
    <source>
        <strain evidence="3">2021CK-01020</strain>
    </source>
</reference>
<dbReference type="AlphaFoldDB" id="A0AAQ3LH45"/>
<dbReference type="CDD" id="cd08422">
    <property type="entry name" value="PBP2_CrgA_like"/>
    <property type="match status" value="1"/>
</dbReference>
<evidence type="ECO:0000256" key="1">
    <source>
        <dbReference type="ARBA" id="ARBA00009437"/>
    </source>
</evidence>
<dbReference type="RefSeq" id="WP_003086204.1">
    <property type="nucleotide sequence ID" value="NZ_AP014622.1"/>
</dbReference>
<dbReference type="InterPro" id="IPR005119">
    <property type="entry name" value="LysR_subst-bd"/>
</dbReference>
<organism evidence="3 4">
    <name type="scientific">Pseudomonas aeruginosa</name>
    <dbReference type="NCBI Taxonomy" id="287"/>
    <lineage>
        <taxon>Bacteria</taxon>
        <taxon>Pseudomonadati</taxon>
        <taxon>Pseudomonadota</taxon>
        <taxon>Gammaproteobacteria</taxon>
        <taxon>Pseudomonadales</taxon>
        <taxon>Pseudomonadaceae</taxon>
        <taxon>Pseudomonas</taxon>
    </lineage>
</organism>
<proteinExistence type="inferred from homology"/>
<dbReference type="PANTHER" id="PTHR30537:SF5">
    <property type="entry name" value="HTH-TYPE TRANSCRIPTIONAL ACTIVATOR TTDR-RELATED"/>
    <property type="match status" value="1"/>
</dbReference>
<dbReference type="Gene3D" id="3.40.190.290">
    <property type="match status" value="1"/>
</dbReference>
<evidence type="ECO:0000313" key="4">
    <source>
        <dbReference type="Proteomes" id="UP001297540"/>
    </source>
</evidence>
<evidence type="ECO:0000313" key="3">
    <source>
        <dbReference type="EMBL" id="WOS75955.1"/>
    </source>
</evidence>
<gene>
    <name evidence="3" type="ORF">L4V69_26055</name>
</gene>
<dbReference type="PANTHER" id="PTHR30537">
    <property type="entry name" value="HTH-TYPE TRANSCRIPTIONAL REGULATOR"/>
    <property type="match status" value="1"/>
</dbReference>
<dbReference type="EMBL" id="CP136986">
    <property type="protein sequence ID" value="WOS75955.1"/>
    <property type="molecule type" value="Genomic_DNA"/>
</dbReference>
<name>A0AAQ3LH45_PSEAI</name>
<evidence type="ECO:0000259" key="2">
    <source>
        <dbReference type="Pfam" id="PF03466"/>
    </source>
</evidence>
<feature type="domain" description="LysR substrate-binding" evidence="2">
    <location>
        <begin position="2"/>
        <end position="167"/>
    </location>
</feature>
<dbReference type="Proteomes" id="UP001297540">
    <property type="component" value="Chromosome"/>
</dbReference>
<dbReference type="Pfam" id="PF03466">
    <property type="entry name" value="LysR_substrate"/>
    <property type="match status" value="1"/>
</dbReference>
<reference evidence="3" key="2">
    <citation type="submission" date="2023-10" db="EMBL/GenBank/DDBJ databases">
        <title>Pathogen: clinical or host-associated sample.</title>
        <authorList>
            <person name="Hergert J."/>
            <person name="Casey R."/>
            <person name="Wagner J."/>
            <person name="Young E.L."/>
            <person name="Oakeson K.F."/>
        </authorList>
    </citation>
    <scope>NUCLEOTIDE SEQUENCE</scope>
    <source>
        <strain evidence="3">2021CK-01020</strain>
    </source>
</reference>
<sequence length="199" mass="22257">MRVSAPVAFDRRHIAPLLSTLLKKNPGLKLDFSLNDRFVDPVGEKLDLCIRLGILPDSSLICSKLAGLLRVLCASPEYLLKHGLPRTPEELERHICLQHNGCSNASLSWQFSSADSTRRIRISPVSRLSVNSAELLVEGALQGLGIIHAPTWLVHEEVVSGRLVTFLERHALPEQAQGGIYGDRRVRWYRRRSRCFSAS</sequence>
<dbReference type="SUPFAM" id="SSF53850">
    <property type="entry name" value="Periplasmic binding protein-like II"/>
    <property type="match status" value="1"/>
</dbReference>
<protein>
    <submittedName>
        <fullName evidence="3">Substrate binding domain-containing protein</fullName>
    </submittedName>
</protein>
<accession>A0AAQ3LH45</accession>
<comment type="similarity">
    <text evidence="1">Belongs to the LysR transcriptional regulatory family.</text>
</comment>
<dbReference type="InterPro" id="IPR058163">
    <property type="entry name" value="LysR-type_TF_proteobact-type"/>
</dbReference>